<evidence type="ECO:0000256" key="2">
    <source>
        <dbReference type="ARBA" id="ARBA00022741"/>
    </source>
</evidence>
<evidence type="ECO:0000256" key="3">
    <source>
        <dbReference type="ARBA" id="ARBA00022840"/>
    </source>
</evidence>
<dbReference type="GO" id="GO:0005524">
    <property type="term" value="F:ATP binding"/>
    <property type="evidence" value="ECO:0007669"/>
    <property type="project" value="UniProtKB-UniRule"/>
</dbReference>
<accession>A0A5K7Z6L1</accession>
<dbReference type="InterPro" id="IPR011761">
    <property type="entry name" value="ATP-grasp"/>
</dbReference>
<dbReference type="Pfam" id="PF13549">
    <property type="entry name" value="ATP-grasp_5"/>
    <property type="match status" value="1"/>
</dbReference>
<dbReference type="Gene3D" id="3.30.1490.20">
    <property type="entry name" value="ATP-grasp fold, A domain"/>
    <property type="match status" value="1"/>
</dbReference>
<keyword evidence="7" id="KW-1185">Reference proteome</keyword>
<dbReference type="EMBL" id="AP021875">
    <property type="protein sequence ID" value="BBO76380.1"/>
    <property type="molecule type" value="Genomic_DNA"/>
</dbReference>
<sequence>MDLIKTAVDNGWTSLSEYSSKQVLRTCGIPVTREFLVQNTEEAVAAAGKIGYPVVLKPCSRDLMHKSELNCIELGLSGPEAVIQAVGRIREKITTPLEGILVQEMVAGDRELAAGLSRDPQFGACVMLGFGGVMAEVIAEPVFRAAPFDKIEAMDMVRDLKYRSMLDAFRGQAPADVETLCRIFVSLGLLGLDRPEIGEIDINPLIVSPDGTVKAVDALIVLEGVQR</sequence>
<dbReference type="GO" id="GO:0046872">
    <property type="term" value="F:metal ion binding"/>
    <property type="evidence" value="ECO:0007669"/>
    <property type="project" value="InterPro"/>
</dbReference>
<dbReference type="KEGG" id="dwd:DSCW_37970"/>
<gene>
    <name evidence="6" type="ORF">DSCW_37970</name>
</gene>
<organism evidence="6 7">
    <name type="scientific">Desulfosarcina widdelii</name>
    <dbReference type="NCBI Taxonomy" id="947919"/>
    <lineage>
        <taxon>Bacteria</taxon>
        <taxon>Pseudomonadati</taxon>
        <taxon>Thermodesulfobacteriota</taxon>
        <taxon>Desulfobacteria</taxon>
        <taxon>Desulfobacterales</taxon>
        <taxon>Desulfosarcinaceae</taxon>
        <taxon>Desulfosarcina</taxon>
    </lineage>
</organism>
<dbReference type="PANTHER" id="PTHR43334">
    <property type="entry name" value="ACETATE--COA LIGASE [ADP-FORMING]"/>
    <property type="match status" value="1"/>
</dbReference>
<dbReference type="InterPro" id="IPR051538">
    <property type="entry name" value="Acyl-CoA_Synth/Transferase"/>
</dbReference>
<evidence type="ECO:0000256" key="1">
    <source>
        <dbReference type="ARBA" id="ARBA00022598"/>
    </source>
</evidence>
<dbReference type="PANTHER" id="PTHR43334:SF1">
    <property type="entry name" value="3-HYDROXYPROPIONATE--COA LIGASE [ADP-FORMING]"/>
    <property type="match status" value="1"/>
</dbReference>
<dbReference type="InterPro" id="IPR013815">
    <property type="entry name" value="ATP_grasp_subdomain_1"/>
</dbReference>
<protein>
    <submittedName>
        <fullName evidence="6">Acetyl-CoA synthetase</fullName>
    </submittedName>
</protein>
<evidence type="ECO:0000256" key="4">
    <source>
        <dbReference type="PROSITE-ProRule" id="PRU00409"/>
    </source>
</evidence>
<dbReference type="RefSeq" id="WP_155305209.1">
    <property type="nucleotide sequence ID" value="NZ_AP021875.1"/>
</dbReference>
<dbReference type="Proteomes" id="UP000427769">
    <property type="component" value="Chromosome"/>
</dbReference>
<dbReference type="OrthoDB" id="9791027at2"/>
<dbReference type="SUPFAM" id="SSF56059">
    <property type="entry name" value="Glutathione synthetase ATP-binding domain-like"/>
    <property type="match status" value="1"/>
</dbReference>
<dbReference type="PROSITE" id="PS50975">
    <property type="entry name" value="ATP_GRASP"/>
    <property type="match status" value="1"/>
</dbReference>
<proteinExistence type="predicted"/>
<evidence type="ECO:0000313" key="7">
    <source>
        <dbReference type="Proteomes" id="UP000427769"/>
    </source>
</evidence>
<keyword evidence="1" id="KW-0436">Ligase</keyword>
<keyword evidence="2 4" id="KW-0547">Nucleotide-binding</keyword>
<evidence type="ECO:0000259" key="5">
    <source>
        <dbReference type="PROSITE" id="PS50975"/>
    </source>
</evidence>
<reference evidence="6 7" key="1">
    <citation type="submission" date="2019-11" db="EMBL/GenBank/DDBJ databases">
        <title>Comparative genomics of hydrocarbon-degrading Desulfosarcina strains.</title>
        <authorList>
            <person name="Watanabe M."/>
            <person name="Kojima H."/>
            <person name="Fukui M."/>
        </authorList>
    </citation>
    <scope>NUCLEOTIDE SEQUENCE [LARGE SCALE GENOMIC DNA]</scope>
    <source>
        <strain evidence="6 7">PP31</strain>
    </source>
</reference>
<dbReference type="AlphaFoldDB" id="A0A5K7Z6L1"/>
<dbReference type="GO" id="GO:0016874">
    <property type="term" value="F:ligase activity"/>
    <property type="evidence" value="ECO:0007669"/>
    <property type="project" value="UniProtKB-KW"/>
</dbReference>
<dbReference type="Gene3D" id="3.30.470.20">
    <property type="entry name" value="ATP-grasp fold, B domain"/>
    <property type="match status" value="1"/>
</dbReference>
<evidence type="ECO:0000313" key="6">
    <source>
        <dbReference type="EMBL" id="BBO76380.1"/>
    </source>
</evidence>
<keyword evidence="3 4" id="KW-0067">ATP-binding</keyword>
<feature type="domain" description="ATP-grasp" evidence="5">
    <location>
        <begin position="21"/>
        <end position="58"/>
    </location>
</feature>
<name>A0A5K7Z6L1_9BACT</name>